<dbReference type="GO" id="GO:0033819">
    <property type="term" value="F:lipoyl(octanoyl) transferase activity"/>
    <property type="evidence" value="ECO:0007669"/>
    <property type="project" value="UniProtKB-EC"/>
</dbReference>
<dbReference type="PANTHER" id="PTHR10993:SF7">
    <property type="entry name" value="LIPOYLTRANSFERASE 2, MITOCHONDRIAL-RELATED"/>
    <property type="match status" value="1"/>
</dbReference>
<dbReference type="GO" id="GO:0005737">
    <property type="term" value="C:cytoplasm"/>
    <property type="evidence" value="ECO:0007669"/>
    <property type="project" value="UniProtKB-SubCell"/>
</dbReference>
<evidence type="ECO:0000256" key="3">
    <source>
        <dbReference type="ARBA" id="ARBA00023315"/>
    </source>
</evidence>
<evidence type="ECO:0000256" key="6">
    <source>
        <dbReference type="PIRNR" id="PIRNR016262"/>
    </source>
</evidence>
<dbReference type="UniPathway" id="UPA00538">
    <property type="reaction ID" value="UER00592"/>
</dbReference>
<keyword evidence="3 5" id="KW-0012">Acyltransferase</keyword>
<protein>
    <recommendedName>
        <fullName evidence="5 6">Octanoyltransferase</fullName>
        <ecNumber evidence="5 6">2.3.1.181</ecNumber>
    </recommendedName>
    <alternativeName>
        <fullName evidence="5">Lipoate-protein ligase B</fullName>
    </alternativeName>
    <alternativeName>
        <fullName evidence="5">Lipoyl/octanoyl transferase</fullName>
    </alternativeName>
    <alternativeName>
        <fullName evidence="5">Octanoyl-[acyl-carrier-protein]-protein N-octanoyltransferase</fullName>
    </alternativeName>
</protein>
<sequence length="230" mass="25128">MAVALDWQSLGEIDYDRALQLQLARVEALLAGVDERQTVFALEHPRTITIGRNGTRDHILLPAEVLERQGFVVREVDRGGDVTYHGPGQLVLYPILHLAPWENDVAKFVRNLEEFVIRALANVGITGTRVGDLPGVWVGDDKICAVGARVKRRPSGEFVSYHGIALNVNTQLADFGAIIPCGIQDRGVTSVAKVLGQAQSMPFWEQALCDAFCDVFDCAPTHSGMSHADV</sequence>
<evidence type="ECO:0000256" key="8">
    <source>
        <dbReference type="PIRSR" id="PIRSR016262-2"/>
    </source>
</evidence>
<organism evidence="12 13">
    <name type="scientific">Alicyclobacillus hesperidum</name>
    <dbReference type="NCBI Taxonomy" id="89784"/>
    <lineage>
        <taxon>Bacteria</taxon>
        <taxon>Bacillati</taxon>
        <taxon>Bacillota</taxon>
        <taxon>Bacilli</taxon>
        <taxon>Bacillales</taxon>
        <taxon>Alicyclobacillaceae</taxon>
        <taxon>Alicyclobacillus</taxon>
    </lineage>
</organism>
<dbReference type="EMBL" id="FNOJ01000005">
    <property type="protein sequence ID" value="SDW38045.1"/>
    <property type="molecule type" value="Genomic_DNA"/>
</dbReference>
<dbReference type="SUPFAM" id="SSF55681">
    <property type="entry name" value="Class II aaRS and biotin synthetases"/>
    <property type="match status" value="1"/>
</dbReference>
<evidence type="ECO:0000256" key="4">
    <source>
        <dbReference type="ARBA" id="ARBA00024732"/>
    </source>
</evidence>
<evidence type="ECO:0000256" key="7">
    <source>
        <dbReference type="PIRSR" id="PIRSR016262-1"/>
    </source>
</evidence>
<dbReference type="STRING" id="89784.SAMN04489725_10543"/>
<feature type="active site" description="Acyl-thioester intermediate" evidence="5 7">
    <location>
        <position position="181"/>
    </location>
</feature>
<dbReference type="HAMAP" id="MF_00013">
    <property type="entry name" value="LipB"/>
    <property type="match status" value="1"/>
</dbReference>
<keyword evidence="5" id="KW-0963">Cytoplasm</keyword>
<evidence type="ECO:0000313" key="11">
    <source>
        <dbReference type="EMBL" id="GLV13726.1"/>
    </source>
</evidence>
<dbReference type="PROSITE" id="PS51733">
    <property type="entry name" value="BPL_LPL_CATALYTIC"/>
    <property type="match status" value="1"/>
</dbReference>
<evidence type="ECO:0000313" key="12">
    <source>
        <dbReference type="EMBL" id="SDW38045.1"/>
    </source>
</evidence>
<dbReference type="Proteomes" id="UP001157137">
    <property type="component" value="Unassembled WGS sequence"/>
</dbReference>
<reference evidence="13" key="1">
    <citation type="submission" date="2016-10" db="EMBL/GenBank/DDBJ databases">
        <authorList>
            <person name="Varghese N."/>
        </authorList>
    </citation>
    <scope>NUCLEOTIDE SEQUENCE [LARGE SCALE GENOMIC DNA]</scope>
    <source>
        <strain evidence="13">DSM 12489</strain>
    </source>
</reference>
<dbReference type="RefSeq" id="WP_006446232.1">
    <property type="nucleotide sequence ID" value="NZ_BSRA01000007.1"/>
</dbReference>
<comment type="catalytic activity">
    <reaction evidence="5 6">
        <text>octanoyl-[ACP] + L-lysyl-[protein] = N(6)-octanoyl-L-lysyl-[protein] + holo-[ACP] + H(+)</text>
        <dbReference type="Rhea" id="RHEA:17665"/>
        <dbReference type="Rhea" id="RHEA-COMP:9636"/>
        <dbReference type="Rhea" id="RHEA-COMP:9685"/>
        <dbReference type="Rhea" id="RHEA-COMP:9752"/>
        <dbReference type="Rhea" id="RHEA-COMP:9928"/>
        <dbReference type="ChEBI" id="CHEBI:15378"/>
        <dbReference type="ChEBI" id="CHEBI:29969"/>
        <dbReference type="ChEBI" id="CHEBI:64479"/>
        <dbReference type="ChEBI" id="CHEBI:78463"/>
        <dbReference type="ChEBI" id="CHEBI:78809"/>
        <dbReference type="EC" id="2.3.1.181"/>
    </reaction>
</comment>
<proteinExistence type="inferred from homology"/>
<comment type="function">
    <text evidence="4 5 6">Catalyzes the transfer of endogenously produced octanoic acid from octanoyl-acyl-carrier-protein onto the lipoyl domains of lipoate-dependent enzymes. Lipoyl-ACP can also act as a substrate although octanoyl-ACP is likely to be the physiological substrate.</text>
</comment>
<dbReference type="PANTHER" id="PTHR10993">
    <property type="entry name" value="OCTANOYLTRANSFERASE"/>
    <property type="match status" value="1"/>
</dbReference>
<dbReference type="PIRSF" id="PIRSF016262">
    <property type="entry name" value="LPLase"/>
    <property type="match status" value="1"/>
</dbReference>
<dbReference type="AlphaFoldDB" id="A0A1H2T2V4"/>
<evidence type="ECO:0000313" key="13">
    <source>
        <dbReference type="Proteomes" id="UP000182589"/>
    </source>
</evidence>
<evidence type="ECO:0000256" key="5">
    <source>
        <dbReference type="HAMAP-Rule" id="MF_00013"/>
    </source>
</evidence>
<keyword evidence="2 5" id="KW-0808">Transferase</keyword>
<dbReference type="EMBL" id="BSRA01000007">
    <property type="protein sequence ID" value="GLV13726.1"/>
    <property type="molecule type" value="Genomic_DNA"/>
</dbReference>
<comment type="subcellular location">
    <subcellularLocation>
        <location evidence="5">Cytoplasm</location>
    </subcellularLocation>
</comment>
<dbReference type="InterPro" id="IPR004143">
    <property type="entry name" value="BPL_LPL_catalytic"/>
</dbReference>
<dbReference type="EC" id="2.3.1.181" evidence="5 6"/>
<evidence type="ECO:0000256" key="1">
    <source>
        <dbReference type="ARBA" id="ARBA00004821"/>
    </source>
</evidence>
<dbReference type="GO" id="GO:0009249">
    <property type="term" value="P:protein lipoylation"/>
    <property type="evidence" value="ECO:0007669"/>
    <property type="project" value="InterPro"/>
</dbReference>
<reference evidence="12" key="2">
    <citation type="submission" date="2016-10" db="EMBL/GenBank/DDBJ databases">
        <authorList>
            <person name="de Groot N.N."/>
        </authorList>
    </citation>
    <scope>NUCLEOTIDE SEQUENCE [LARGE SCALE GENOMIC DNA]</scope>
    <source>
        <strain evidence="12">DSM 12489</strain>
    </source>
</reference>
<feature type="binding site" evidence="5 8">
    <location>
        <begin position="163"/>
        <end position="165"/>
    </location>
    <ligand>
        <name>substrate</name>
    </ligand>
</feature>
<dbReference type="Pfam" id="PF21948">
    <property type="entry name" value="LplA-B_cat"/>
    <property type="match status" value="1"/>
</dbReference>
<gene>
    <name evidence="5 11" type="primary">lipB</name>
    <name evidence="11" type="ORF">Heshes_14100</name>
    <name evidence="12" type="ORF">SAMN04489725_10543</name>
</gene>
<keyword evidence="13" id="KW-1185">Reference proteome</keyword>
<name>A0A1H2T2V4_9BACL</name>
<dbReference type="NCBIfam" id="TIGR00214">
    <property type="entry name" value="lipB"/>
    <property type="match status" value="1"/>
</dbReference>
<feature type="site" description="Lowers pKa of active site Cys" evidence="5 9">
    <location>
        <position position="142"/>
    </location>
</feature>
<dbReference type="InterPro" id="IPR020605">
    <property type="entry name" value="Octanoyltransferase_CS"/>
</dbReference>
<reference evidence="11" key="3">
    <citation type="submission" date="2023-02" db="EMBL/GenBank/DDBJ databases">
        <title>Proposal of a novel subspecies: Alicyclobacillus hesperidum subspecies aegle.</title>
        <authorList>
            <person name="Goto K."/>
            <person name="Fujii T."/>
            <person name="Yasui K."/>
            <person name="Mochida K."/>
            <person name="Kato-Tanaka Y."/>
            <person name="Morohoshi S."/>
            <person name="An S.Y."/>
            <person name="Kasai H."/>
            <person name="Yokota A."/>
        </authorList>
    </citation>
    <scope>NUCLEOTIDE SEQUENCE</scope>
    <source>
        <strain evidence="11">DSM 12766</strain>
    </source>
</reference>
<evidence type="ECO:0000259" key="10">
    <source>
        <dbReference type="PROSITE" id="PS51733"/>
    </source>
</evidence>
<comment type="miscellaneous">
    <text evidence="5">In the reaction, the free carboxyl group of octanoic acid is attached via an amide linkage to the epsilon-amino group of a specific lysine residue of lipoyl domains of lipoate-dependent enzymes.</text>
</comment>
<comment type="similarity">
    <text evidence="5 6">Belongs to the LipB family.</text>
</comment>
<dbReference type="InterPro" id="IPR000544">
    <property type="entry name" value="Octanoyltransferase"/>
</dbReference>
<accession>A0A1H2T2V4</accession>
<feature type="domain" description="BPL/LPL catalytic" evidence="10">
    <location>
        <begin position="33"/>
        <end position="220"/>
    </location>
</feature>
<evidence type="ECO:0000256" key="2">
    <source>
        <dbReference type="ARBA" id="ARBA00022679"/>
    </source>
</evidence>
<dbReference type="CDD" id="cd16444">
    <property type="entry name" value="LipB"/>
    <property type="match status" value="1"/>
</dbReference>
<dbReference type="Proteomes" id="UP000182589">
    <property type="component" value="Unassembled WGS sequence"/>
</dbReference>
<dbReference type="PROSITE" id="PS01313">
    <property type="entry name" value="LIPB"/>
    <property type="match status" value="1"/>
</dbReference>
<dbReference type="NCBIfam" id="NF010925">
    <property type="entry name" value="PRK14345.1"/>
    <property type="match status" value="1"/>
</dbReference>
<comment type="pathway">
    <text evidence="1 5 6">Protein modification; protein lipoylation via endogenous pathway; protein N(6)-(lipoyl)lysine from octanoyl-[acyl-carrier-protein]: step 1/2.</text>
</comment>
<evidence type="ECO:0000256" key="9">
    <source>
        <dbReference type="PIRSR" id="PIRSR016262-3"/>
    </source>
</evidence>
<dbReference type="Gene3D" id="3.30.930.10">
    <property type="entry name" value="Bira Bifunctional Protein, Domain 2"/>
    <property type="match status" value="1"/>
</dbReference>
<feature type="binding site" evidence="5 8">
    <location>
        <begin position="78"/>
        <end position="85"/>
    </location>
    <ligand>
        <name>substrate</name>
    </ligand>
</feature>
<dbReference type="InterPro" id="IPR045864">
    <property type="entry name" value="aa-tRNA-synth_II/BPL/LPL"/>
</dbReference>
<feature type="binding site" evidence="5 8">
    <location>
        <begin position="145"/>
        <end position="147"/>
    </location>
    <ligand>
        <name>substrate</name>
    </ligand>
</feature>